<reference evidence="2" key="1">
    <citation type="journal article" date="2019" name="Int. J. Syst. Evol. Microbiol.">
        <title>The Global Catalogue of Microorganisms (GCM) 10K type strain sequencing project: providing services to taxonomists for standard genome sequencing and annotation.</title>
        <authorList>
            <consortium name="The Broad Institute Genomics Platform"/>
            <consortium name="The Broad Institute Genome Sequencing Center for Infectious Disease"/>
            <person name="Wu L."/>
            <person name="Ma J."/>
        </authorList>
    </citation>
    <scope>NUCLEOTIDE SEQUENCE [LARGE SCALE GENOMIC DNA]</scope>
    <source>
        <strain evidence="2">JCM 16722</strain>
    </source>
</reference>
<protein>
    <submittedName>
        <fullName evidence="1">Uncharacterized protein</fullName>
    </submittedName>
</protein>
<proteinExistence type="predicted"/>
<evidence type="ECO:0000313" key="2">
    <source>
        <dbReference type="Proteomes" id="UP001500167"/>
    </source>
</evidence>
<accession>A0ABP8A9G6</accession>
<comment type="caution">
    <text evidence="1">The sequence shown here is derived from an EMBL/GenBank/DDBJ whole genome shotgun (WGS) entry which is preliminary data.</text>
</comment>
<gene>
    <name evidence="1" type="ORF">GCM10022218_33910</name>
</gene>
<evidence type="ECO:0000313" key="1">
    <source>
        <dbReference type="EMBL" id="GAA4180167.1"/>
    </source>
</evidence>
<sequence>MFNKSKSIFFQEGELDPVGAVVEENKLLLESVLSSFNWRVGQKMDYGMLLNFGPESKQTELKYTCSLTRLSNDAEGNFVFELNRTSAVYIDEILPDLIADKLAFEVGKVFYPLHLMVDPSGELRGIANTNQIQSRWPGVKDALRSYFQGDFFEEYLQKMEKLMLHEHNIFSAINRTDWFIRVFFQPFYKLYPAQNIARRQFFPNLPTLSMQYQLIENMMPELNHFGAIELIQQGLLEQDADYGIICSGRSEAHYIFHPQTRILLAANGYWESKVEGNQVLVGLRMFYLPEEDGDFVFDYNKKNNTTAQADLGTGSLNKQKDEKSTWAKLFNL</sequence>
<keyword evidence="2" id="KW-1185">Reference proteome</keyword>
<organism evidence="1 2">
    <name type="scientific">Sphingobacterium ginsenosidimutans</name>
    <dbReference type="NCBI Taxonomy" id="687845"/>
    <lineage>
        <taxon>Bacteria</taxon>
        <taxon>Pseudomonadati</taxon>
        <taxon>Bacteroidota</taxon>
        <taxon>Sphingobacteriia</taxon>
        <taxon>Sphingobacteriales</taxon>
        <taxon>Sphingobacteriaceae</taxon>
        <taxon>Sphingobacterium</taxon>
    </lineage>
</organism>
<dbReference type="RefSeq" id="WP_346087022.1">
    <property type="nucleotide sequence ID" value="NZ_BAAAZK010000007.1"/>
</dbReference>
<dbReference type="Proteomes" id="UP001500167">
    <property type="component" value="Unassembled WGS sequence"/>
</dbReference>
<dbReference type="EMBL" id="BAAAZK010000007">
    <property type="protein sequence ID" value="GAA4180167.1"/>
    <property type="molecule type" value="Genomic_DNA"/>
</dbReference>
<name>A0ABP8A9G6_9SPHI</name>